<gene>
    <name evidence="2" type="ORF">X975_06028</name>
</gene>
<reference evidence="2 3" key="1">
    <citation type="submission" date="2013-11" db="EMBL/GenBank/DDBJ databases">
        <title>Genome sequencing of Stegodyphus mimosarum.</title>
        <authorList>
            <person name="Bechsgaard J."/>
        </authorList>
    </citation>
    <scope>NUCLEOTIDE SEQUENCE [LARGE SCALE GENOMIC DNA]</scope>
</reference>
<keyword evidence="3" id="KW-1185">Reference proteome</keyword>
<sequence>MLCSTFLFFVVPMTLISVLYFRISITLHRARNMHRAETVSQNRTDGQRARIQSRRIVIRMLSAFELLNVSYFTPPIKWSVLTSSLLYGSGSDDVVVVT</sequence>
<keyword evidence="1" id="KW-0472">Membrane</keyword>
<accession>A0A087TFN8</accession>
<keyword evidence="1" id="KW-1133">Transmembrane helix</keyword>
<evidence type="ECO:0008006" key="4">
    <source>
        <dbReference type="Google" id="ProtNLM"/>
    </source>
</evidence>
<proteinExistence type="predicted"/>
<evidence type="ECO:0000313" key="2">
    <source>
        <dbReference type="EMBL" id="KFM63927.1"/>
    </source>
</evidence>
<keyword evidence="1" id="KW-0812">Transmembrane</keyword>
<feature type="transmembrane region" description="Helical" evidence="1">
    <location>
        <begin position="6"/>
        <end position="25"/>
    </location>
</feature>
<dbReference type="AlphaFoldDB" id="A0A087TFN8"/>
<organism evidence="2 3">
    <name type="scientific">Stegodyphus mimosarum</name>
    <name type="common">African social velvet spider</name>
    <dbReference type="NCBI Taxonomy" id="407821"/>
    <lineage>
        <taxon>Eukaryota</taxon>
        <taxon>Metazoa</taxon>
        <taxon>Ecdysozoa</taxon>
        <taxon>Arthropoda</taxon>
        <taxon>Chelicerata</taxon>
        <taxon>Arachnida</taxon>
        <taxon>Araneae</taxon>
        <taxon>Araneomorphae</taxon>
        <taxon>Entelegynae</taxon>
        <taxon>Eresoidea</taxon>
        <taxon>Eresidae</taxon>
        <taxon>Stegodyphus</taxon>
    </lineage>
</organism>
<dbReference type="Proteomes" id="UP000054359">
    <property type="component" value="Unassembled WGS sequence"/>
</dbReference>
<protein>
    <recommendedName>
        <fullName evidence="4">G-protein coupled receptors family 1 profile domain-containing protein</fullName>
    </recommendedName>
</protein>
<feature type="non-terminal residue" evidence="2">
    <location>
        <position position="98"/>
    </location>
</feature>
<dbReference type="OrthoDB" id="10333087at2759"/>
<evidence type="ECO:0000313" key="3">
    <source>
        <dbReference type="Proteomes" id="UP000054359"/>
    </source>
</evidence>
<evidence type="ECO:0000256" key="1">
    <source>
        <dbReference type="SAM" id="Phobius"/>
    </source>
</evidence>
<dbReference type="Gene3D" id="1.20.1070.10">
    <property type="entry name" value="Rhodopsin 7-helix transmembrane proteins"/>
    <property type="match status" value="1"/>
</dbReference>
<dbReference type="EMBL" id="KK115002">
    <property type="protein sequence ID" value="KFM63927.1"/>
    <property type="molecule type" value="Genomic_DNA"/>
</dbReference>
<name>A0A087TFN8_STEMI</name>
<dbReference type="SUPFAM" id="SSF81321">
    <property type="entry name" value="Family A G protein-coupled receptor-like"/>
    <property type="match status" value="1"/>
</dbReference>